<dbReference type="Pfam" id="PF10324">
    <property type="entry name" value="7TM_GPCR_Srw"/>
    <property type="match status" value="1"/>
</dbReference>
<feature type="transmembrane region" description="Helical" evidence="5">
    <location>
        <begin position="111"/>
        <end position="137"/>
    </location>
</feature>
<evidence type="ECO:0000313" key="8">
    <source>
        <dbReference type="Proteomes" id="UP000281553"/>
    </source>
</evidence>
<evidence type="ECO:0000256" key="3">
    <source>
        <dbReference type="ARBA" id="ARBA00022989"/>
    </source>
</evidence>
<comment type="subcellular location">
    <subcellularLocation>
        <location evidence="1">Membrane</location>
    </subcellularLocation>
</comment>
<dbReference type="Gene3D" id="1.20.1070.10">
    <property type="entry name" value="Rhodopsin 7-helix transmembrane proteins"/>
    <property type="match status" value="1"/>
</dbReference>
<reference evidence="7 8" key="1">
    <citation type="submission" date="2018-11" db="EMBL/GenBank/DDBJ databases">
        <authorList>
            <consortium name="Pathogen Informatics"/>
        </authorList>
    </citation>
    <scope>NUCLEOTIDE SEQUENCE [LARGE SCALE GENOMIC DNA]</scope>
</reference>
<dbReference type="InterPro" id="IPR053219">
    <property type="entry name" value="GPCR_Dmsr-1"/>
</dbReference>
<feature type="transmembrane region" description="Helical" evidence="5">
    <location>
        <begin position="236"/>
        <end position="261"/>
    </location>
</feature>
<keyword evidence="3 5" id="KW-1133">Transmembrane helix</keyword>
<name>A0A3P7NCC4_DIBLA</name>
<dbReference type="InterPro" id="IPR017452">
    <property type="entry name" value="GPCR_Rhodpsn_7TM"/>
</dbReference>
<protein>
    <recommendedName>
        <fullName evidence="6">G-protein coupled receptors family 1 profile domain-containing protein</fullName>
    </recommendedName>
</protein>
<keyword evidence="2 5" id="KW-0812">Transmembrane</keyword>
<feature type="transmembrane region" description="Helical" evidence="5">
    <location>
        <begin position="72"/>
        <end position="91"/>
    </location>
</feature>
<evidence type="ECO:0000256" key="2">
    <source>
        <dbReference type="ARBA" id="ARBA00022692"/>
    </source>
</evidence>
<dbReference type="PANTHER" id="PTHR46273:SF11">
    <property type="entry name" value="G-PROTEIN COUPLED RECEPTORS FAMILY 1 PROFILE DOMAIN-CONTAINING PROTEIN"/>
    <property type="match status" value="1"/>
</dbReference>
<dbReference type="OrthoDB" id="5864054at2759"/>
<accession>A0A3P7NCC4</accession>
<dbReference type="GO" id="GO:0008528">
    <property type="term" value="F:G protein-coupled peptide receptor activity"/>
    <property type="evidence" value="ECO:0007669"/>
    <property type="project" value="InterPro"/>
</dbReference>
<dbReference type="SUPFAM" id="SSF81321">
    <property type="entry name" value="Family A G protein-coupled receptor-like"/>
    <property type="match status" value="1"/>
</dbReference>
<dbReference type="PROSITE" id="PS50262">
    <property type="entry name" value="G_PROTEIN_RECEP_F1_2"/>
    <property type="match status" value="1"/>
</dbReference>
<organism evidence="7 8">
    <name type="scientific">Dibothriocephalus latus</name>
    <name type="common">Fish tapeworm</name>
    <name type="synonym">Diphyllobothrium latum</name>
    <dbReference type="NCBI Taxonomy" id="60516"/>
    <lineage>
        <taxon>Eukaryota</taxon>
        <taxon>Metazoa</taxon>
        <taxon>Spiralia</taxon>
        <taxon>Lophotrochozoa</taxon>
        <taxon>Platyhelminthes</taxon>
        <taxon>Cestoda</taxon>
        <taxon>Eucestoda</taxon>
        <taxon>Diphyllobothriidea</taxon>
        <taxon>Diphyllobothriidae</taxon>
        <taxon>Dibothriocephalus</taxon>
    </lineage>
</organism>
<dbReference type="Proteomes" id="UP000281553">
    <property type="component" value="Unassembled WGS sequence"/>
</dbReference>
<dbReference type="AlphaFoldDB" id="A0A3P7NCC4"/>
<feature type="transmembrane region" description="Helical" evidence="5">
    <location>
        <begin position="40"/>
        <end position="60"/>
    </location>
</feature>
<evidence type="ECO:0000313" key="7">
    <source>
        <dbReference type="EMBL" id="VDN40185.1"/>
    </source>
</evidence>
<keyword evidence="4 5" id="KW-0472">Membrane</keyword>
<dbReference type="InterPro" id="IPR019427">
    <property type="entry name" value="7TM_GPCR_serpentine_rcpt_Srw"/>
</dbReference>
<feature type="transmembrane region" description="Helical" evidence="5">
    <location>
        <begin position="157"/>
        <end position="178"/>
    </location>
</feature>
<evidence type="ECO:0000256" key="1">
    <source>
        <dbReference type="ARBA" id="ARBA00004370"/>
    </source>
</evidence>
<sequence length="339" mass="38017">MCKQSGPVGTAVSLVVALNCTEDLLPWLAEFSQMYHRCHAYLSLILCVLGICMNSFNVAVLMQSHMRNSSNLLLSMLAVSDSLVMSIYIVYDINFRISPRLENGMPQRLAYVLLICIVAQNLFHTFSTWTIVVLAAYRLVYVHAGPRTRRVCSRPRIRLVMVMVAFMSVLLTVPLIIAHRVTIHHQYWSKWANMNSSNNGGGREAAGGGLVNNDTANASEAFYEVDYVDDPILQTILFFNSALLVKAVPILLMASMSALLIRKIQSTRHCRQRVKQHDSMRSSMVTTSTTQRDSMLPPLLSKYCRGYDICHHITQPTRMLLAVVVTYIVAYLPQASPSV</sequence>
<dbReference type="EMBL" id="UYRU01097880">
    <property type="protein sequence ID" value="VDN40185.1"/>
    <property type="molecule type" value="Genomic_DNA"/>
</dbReference>
<evidence type="ECO:0000256" key="5">
    <source>
        <dbReference type="SAM" id="Phobius"/>
    </source>
</evidence>
<gene>
    <name evidence="7" type="ORF">DILT_LOCUS18165</name>
</gene>
<proteinExistence type="predicted"/>
<feature type="domain" description="G-protein coupled receptors family 1 profile" evidence="6">
    <location>
        <begin position="53"/>
        <end position="339"/>
    </location>
</feature>
<evidence type="ECO:0000256" key="4">
    <source>
        <dbReference type="ARBA" id="ARBA00023136"/>
    </source>
</evidence>
<dbReference type="PANTHER" id="PTHR46273">
    <property type="entry name" value="MYOSUPPRESSIN RECEPTOR 1, ISOFORM B-RELATED"/>
    <property type="match status" value="1"/>
</dbReference>
<dbReference type="GO" id="GO:0005886">
    <property type="term" value="C:plasma membrane"/>
    <property type="evidence" value="ECO:0007669"/>
    <property type="project" value="TreeGrafter"/>
</dbReference>
<evidence type="ECO:0000259" key="6">
    <source>
        <dbReference type="PROSITE" id="PS50262"/>
    </source>
</evidence>
<keyword evidence="8" id="KW-1185">Reference proteome</keyword>